<dbReference type="SMART" id="SM00490">
    <property type="entry name" value="HELICc"/>
    <property type="match status" value="1"/>
</dbReference>
<dbReference type="Pfam" id="PF00271">
    <property type="entry name" value="Helicase_C"/>
    <property type="match status" value="1"/>
</dbReference>
<evidence type="ECO:0000256" key="5">
    <source>
        <dbReference type="RuleBase" id="RU365068"/>
    </source>
</evidence>
<feature type="compositionally biased region" description="Basic residues" evidence="6">
    <location>
        <begin position="634"/>
        <end position="651"/>
    </location>
</feature>
<reference evidence="9" key="1">
    <citation type="journal article" date="2018" name="Genome Res.">
        <title>The genomic architecture and molecular evolution of ant odorant receptors.</title>
        <authorList>
            <person name="McKenzie S.K."/>
            <person name="Kronauer D.J.C."/>
        </authorList>
    </citation>
    <scope>NUCLEOTIDE SEQUENCE [LARGE SCALE GENOMIC DNA]</scope>
    <source>
        <strain evidence="9">Clonal line C1</strain>
    </source>
</reference>
<dbReference type="SUPFAM" id="SSF52540">
    <property type="entry name" value="P-loop containing nucleoside triphosphate hydrolases"/>
    <property type="match status" value="1"/>
</dbReference>
<comment type="domain">
    <text evidence="5">The Q motif is unique to and characteristic of the DEAD box family of RNA helicases and controls ATP binding and hydrolysis.</text>
</comment>
<dbReference type="Gene3D" id="3.40.50.300">
    <property type="entry name" value="P-loop containing nucleotide triphosphate hydrolases"/>
    <property type="match status" value="2"/>
</dbReference>
<dbReference type="Pfam" id="PF00270">
    <property type="entry name" value="DEAD"/>
    <property type="match status" value="1"/>
</dbReference>
<dbReference type="GO" id="GO:0016787">
    <property type="term" value="F:hydrolase activity"/>
    <property type="evidence" value="ECO:0007669"/>
    <property type="project" value="UniProtKB-KW"/>
</dbReference>
<evidence type="ECO:0000256" key="6">
    <source>
        <dbReference type="SAM" id="MobiDB-lite"/>
    </source>
</evidence>
<dbReference type="SMART" id="SM00487">
    <property type="entry name" value="DEXDc"/>
    <property type="match status" value="1"/>
</dbReference>
<dbReference type="PROSITE" id="PS51192">
    <property type="entry name" value="HELICASE_ATP_BIND_1"/>
    <property type="match status" value="1"/>
</dbReference>
<feature type="domain" description="Helicase C-terminal" evidence="8">
    <location>
        <begin position="440"/>
        <end position="604"/>
    </location>
</feature>
<dbReference type="GO" id="GO:0003723">
    <property type="term" value="F:RNA binding"/>
    <property type="evidence" value="ECO:0007669"/>
    <property type="project" value="UniProtKB-UniRule"/>
</dbReference>
<dbReference type="EC" id="3.6.4.13" evidence="5"/>
<dbReference type="CDD" id="cd17956">
    <property type="entry name" value="DEADc_DDX51"/>
    <property type="match status" value="1"/>
</dbReference>
<keyword evidence="4 5" id="KW-0694">RNA-binding</keyword>
<keyword evidence="2 5" id="KW-0378">Hydrolase</keyword>
<comment type="catalytic activity">
    <reaction evidence="5">
        <text>ATP + H2O = ADP + phosphate + H(+)</text>
        <dbReference type="Rhea" id="RHEA:13065"/>
        <dbReference type="ChEBI" id="CHEBI:15377"/>
        <dbReference type="ChEBI" id="CHEBI:15378"/>
        <dbReference type="ChEBI" id="CHEBI:30616"/>
        <dbReference type="ChEBI" id="CHEBI:43474"/>
        <dbReference type="ChEBI" id="CHEBI:456216"/>
        <dbReference type="EC" id="3.6.4.13"/>
    </reaction>
</comment>
<feature type="compositionally biased region" description="Basic and acidic residues" evidence="6">
    <location>
        <begin position="104"/>
        <end position="135"/>
    </location>
</feature>
<dbReference type="AlphaFoldDB" id="A0A3L8DWP1"/>
<dbReference type="InterPro" id="IPR001650">
    <property type="entry name" value="Helicase_C-like"/>
</dbReference>
<dbReference type="PROSITE" id="PS51194">
    <property type="entry name" value="HELICASE_CTER"/>
    <property type="match status" value="1"/>
</dbReference>
<proteinExistence type="inferred from homology"/>
<keyword evidence="3 5" id="KW-0067">ATP-binding</keyword>
<dbReference type="InterPro" id="IPR014001">
    <property type="entry name" value="Helicase_ATP-bd"/>
</dbReference>
<reference evidence="9" key="2">
    <citation type="submission" date="2018-07" db="EMBL/GenBank/DDBJ databases">
        <authorList>
            <person name="Mckenzie S.K."/>
            <person name="Kronauer D.J.C."/>
        </authorList>
    </citation>
    <scope>NUCLEOTIDE SEQUENCE</scope>
    <source>
        <strain evidence="9">Clonal line C1</strain>
    </source>
</reference>
<evidence type="ECO:0000256" key="2">
    <source>
        <dbReference type="ARBA" id="ARBA00022801"/>
    </source>
</evidence>
<feature type="region of interest" description="Disordered" evidence="6">
    <location>
        <begin position="31"/>
        <end position="137"/>
    </location>
</feature>
<dbReference type="GO" id="GO:0005524">
    <property type="term" value="F:ATP binding"/>
    <property type="evidence" value="ECO:0007669"/>
    <property type="project" value="UniProtKB-UniRule"/>
</dbReference>
<evidence type="ECO:0000313" key="9">
    <source>
        <dbReference type="EMBL" id="RLU24653.1"/>
    </source>
</evidence>
<dbReference type="InterPro" id="IPR027417">
    <property type="entry name" value="P-loop_NTPase"/>
</dbReference>
<feature type="compositionally biased region" description="Basic and acidic residues" evidence="6">
    <location>
        <begin position="76"/>
        <end position="95"/>
    </location>
</feature>
<gene>
    <name evidence="9" type="ORF">DMN91_002742</name>
</gene>
<dbReference type="EMBL" id="QOIP01000003">
    <property type="protein sequence ID" value="RLU24653.1"/>
    <property type="molecule type" value="Genomic_DNA"/>
</dbReference>
<keyword evidence="1 5" id="KW-0547">Nucleotide-binding</keyword>
<accession>A0A3L8DWP1</accession>
<feature type="region of interest" description="Disordered" evidence="6">
    <location>
        <begin position="628"/>
        <end position="651"/>
    </location>
</feature>
<comment type="similarity">
    <text evidence="5">Belongs to the DEAD box helicase family.</text>
</comment>
<evidence type="ECO:0000259" key="7">
    <source>
        <dbReference type="PROSITE" id="PS51192"/>
    </source>
</evidence>
<protein>
    <recommendedName>
        <fullName evidence="5">ATP-dependent RNA helicase</fullName>
        <ecNumber evidence="5">3.6.4.13</ecNumber>
    </recommendedName>
</protein>
<comment type="caution">
    <text evidence="9">The sequence shown here is derived from an EMBL/GenBank/DDBJ whole genome shotgun (WGS) entry which is preliminary data.</text>
</comment>
<sequence length="651" mass="72996">MSLFVINRYEGEKSEEVENETNQISELLKRVKKNKKQVTASNNKSELKDADKDDLKEPKKKKRKHLPVVEGTDSYIENKGESNEKINEESTEIVKSKKKKKRKKDVESGDHPALEENDESEKKDETPTNKKELPPRDNFMVLGAKSQKKQRKVRRVLPDWLANPEIISADLKSGPSVEELDSMLDTKLIEALRANSITKLFPVQFNVIKWLHKCNMDRKLGSWPRDTCVSAPTGSGKTLAYVLPIVQELQSRLVVRIRCLVVLPVQELAAQVYDVMVTYTSHTDLKVGFLSGASSFEQEQSSVIRKTERGEYLSAVDIVIATPGRLVDHILKTPGFSLNSLRFLVIDEADRDTEWLQYLPEPHSRAPLLTLGNVRSSEIVPAQKLLFSATLSQDPEKLSRLNLFQPILFTTVMVTDKDTDVNLDAIAGGDFVGRYTSPEELTELAVECAAEYKPVALYQLLTRHDITKTLVFTNSGDTTHRLALLMQSLLSEQNVVVGELSAQLVPKQRKSVLGKFASGEIHVLISSDALARGLDIPDVRLVISYDVPKYIKGYIHRVGRTARAGKPGTAVSILTSSQVGIFKRMLSGAHKTVPDIEQTELNATADAVSYQAHVEKLKEILEKEKSESLERTKAIKRKRVASTTRQHKDKK</sequence>
<keyword evidence="5" id="KW-0347">Helicase</keyword>
<name>A0A3L8DWP1_OOCBI</name>
<comment type="function">
    <text evidence="5">RNA helicase.</text>
</comment>
<feature type="domain" description="Helicase ATP-binding" evidence="7">
    <location>
        <begin position="218"/>
        <end position="409"/>
    </location>
</feature>
<feature type="compositionally biased region" description="Basic and acidic residues" evidence="6">
    <location>
        <begin position="45"/>
        <end position="57"/>
    </location>
</feature>
<dbReference type="Proteomes" id="UP000279307">
    <property type="component" value="Chromosome 3"/>
</dbReference>
<dbReference type="InterPro" id="IPR011545">
    <property type="entry name" value="DEAD/DEAH_box_helicase_dom"/>
</dbReference>
<dbReference type="CDD" id="cd18787">
    <property type="entry name" value="SF2_C_DEAD"/>
    <property type="match status" value="1"/>
</dbReference>
<evidence type="ECO:0000256" key="3">
    <source>
        <dbReference type="ARBA" id="ARBA00022840"/>
    </source>
</evidence>
<evidence type="ECO:0000256" key="4">
    <source>
        <dbReference type="ARBA" id="ARBA00022884"/>
    </source>
</evidence>
<evidence type="ECO:0000259" key="8">
    <source>
        <dbReference type="PROSITE" id="PS51194"/>
    </source>
</evidence>
<dbReference type="OrthoDB" id="3370at2759"/>
<dbReference type="GO" id="GO:0003724">
    <property type="term" value="F:RNA helicase activity"/>
    <property type="evidence" value="ECO:0007669"/>
    <property type="project" value="UniProtKB-EC"/>
</dbReference>
<evidence type="ECO:0000256" key="1">
    <source>
        <dbReference type="ARBA" id="ARBA00022741"/>
    </source>
</evidence>
<dbReference type="PANTHER" id="PTHR24031">
    <property type="entry name" value="RNA HELICASE"/>
    <property type="match status" value="1"/>
</dbReference>
<organism evidence="9">
    <name type="scientific">Ooceraea biroi</name>
    <name type="common">Clonal raider ant</name>
    <name type="synonym">Cerapachys biroi</name>
    <dbReference type="NCBI Taxonomy" id="2015173"/>
    <lineage>
        <taxon>Eukaryota</taxon>
        <taxon>Metazoa</taxon>
        <taxon>Ecdysozoa</taxon>
        <taxon>Arthropoda</taxon>
        <taxon>Hexapoda</taxon>
        <taxon>Insecta</taxon>
        <taxon>Pterygota</taxon>
        <taxon>Neoptera</taxon>
        <taxon>Endopterygota</taxon>
        <taxon>Hymenoptera</taxon>
        <taxon>Apocrita</taxon>
        <taxon>Aculeata</taxon>
        <taxon>Formicoidea</taxon>
        <taxon>Formicidae</taxon>
        <taxon>Dorylinae</taxon>
        <taxon>Ooceraea</taxon>
    </lineage>
</organism>